<feature type="compositionally biased region" description="Basic and acidic residues" evidence="1">
    <location>
        <begin position="178"/>
        <end position="192"/>
    </location>
</feature>
<dbReference type="Proteomes" id="UP000011593">
    <property type="component" value="Unassembled WGS sequence"/>
</dbReference>
<proteinExistence type="predicted"/>
<dbReference type="AlphaFoldDB" id="L0JUF9"/>
<reference evidence="2" key="2">
    <citation type="submission" date="2012-02" db="EMBL/GenBank/DDBJ databases">
        <title>Complete sequence of plasmid 2 of Natrinema pellirubrum DSM 15624.</title>
        <authorList>
            <consortium name="US DOE Joint Genome Institute"/>
            <person name="Lucas S."/>
            <person name="Han J."/>
            <person name="Lapidus A."/>
            <person name="Cheng J.-F."/>
            <person name="Goodwin L."/>
            <person name="Pitluck S."/>
            <person name="Peters L."/>
            <person name="Teshima H."/>
            <person name="Detter J.C."/>
            <person name="Han C."/>
            <person name="Tapia R."/>
            <person name="Land M."/>
            <person name="Hauser L."/>
            <person name="Kyrpides N."/>
            <person name="Ivanova N."/>
            <person name="Pagani I."/>
            <person name="Sproer C."/>
            <person name="Anderson I."/>
            <person name="Woyke T."/>
        </authorList>
    </citation>
    <scope>NUCLEOTIDE SEQUENCE</scope>
    <source>
        <strain evidence="2">DSM 15624</strain>
        <plasmid evidence="2">pNATPE02</plasmid>
    </source>
</reference>
<evidence type="ECO:0000313" key="5">
    <source>
        <dbReference type="Proteomes" id="UP000011593"/>
    </source>
</evidence>
<feature type="compositionally biased region" description="Basic and acidic residues" evidence="1">
    <location>
        <begin position="210"/>
        <end position="222"/>
    </location>
</feature>
<accession>L0JUF9</accession>
<keyword evidence="5" id="KW-1185">Reference proteome</keyword>
<gene>
    <name evidence="2" type="ordered locus">Natpe_4332</name>
    <name evidence="3" type="ORF">C488_20017</name>
</gene>
<evidence type="ECO:0000313" key="4">
    <source>
        <dbReference type="Proteomes" id="UP000010843"/>
    </source>
</evidence>
<geneLocation type="plasmid" evidence="2 4">
    <name>pNATPE02</name>
</geneLocation>
<organism evidence="2 4">
    <name type="scientific">Natrinema pellirubrum (strain DSM 15624 / CIP 106293 / JCM 10476 / NCIMB 786 / 157)</name>
    <dbReference type="NCBI Taxonomy" id="797303"/>
    <lineage>
        <taxon>Archaea</taxon>
        <taxon>Methanobacteriati</taxon>
        <taxon>Methanobacteriota</taxon>
        <taxon>Stenosarchaea group</taxon>
        <taxon>Halobacteria</taxon>
        <taxon>Halobacteriales</taxon>
        <taxon>Natrialbaceae</taxon>
        <taxon>Natrinema</taxon>
    </lineage>
</organism>
<evidence type="ECO:0000313" key="3">
    <source>
        <dbReference type="EMBL" id="ELY69583.1"/>
    </source>
</evidence>
<evidence type="ECO:0000256" key="1">
    <source>
        <dbReference type="SAM" id="MobiDB-lite"/>
    </source>
</evidence>
<dbReference type="KEGG" id="npe:Natpe_4332"/>
<keyword evidence="2" id="KW-0614">Plasmid</keyword>
<protein>
    <submittedName>
        <fullName evidence="2">Uncharacterized protein</fullName>
    </submittedName>
</protein>
<dbReference type="EMBL" id="CP003374">
    <property type="protein sequence ID" value="AGB34031.1"/>
    <property type="molecule type" value="Genomic_DNA"/>
</dbReference>
<dbReference type="HOGENOM" id="CLU_1243056_0_0_2"/>
<feature type="region of interest" description="Disordered" evidence="1">
    <location>
        <begin position="178"/>
        <end position="222"/>
    </location>
</feature>
<dbReference type="EMBL" id="AOIE01000119">
    <property type="protein sequence ID" value="ELY69583.1"/>
    <property type="molecule type" value="Genomic_DNA"/>
</dbReference>
<reference evidence="3 5" key="3">
    <citation type="journal article" date="2014" name="PLoS Genet.">
        <title>Phylogenetically driven sequencing of extremely halophilic archaea reveals strategies for static and dynamic osmo-response.</title>
        <authorList>
            <person name="Becker E.A."/>
            <person name="Seitzer P.M."/>
            <person name="Tritt A."/>
            <person name="Larsen D."/>
            <person name="Krusor M."/>
            <person name="Yao A.I."/>
            <person name="Wu D."/>
            <person name="Madern D."/>
            <person name="Eisen J.A."/>
            <person name="Darling A.E."/>
            <person name="Facciotti M.T."/>
        </authorList>
    </citation>
    <scope>NUCLEOTIDE SEQUENCE [LARGE SCALE GENOMIC DNA]</scope>
    <source>
        <strain evidence="3 5">DSM 15624</strain>
    </source>
</reference>
<reference evidence="4" key="1">
    <citation type="submission" date="2012-02" db="EMBL/GenBank/DDBJ databases">
        <title>Complete sequence of plasmid 2 of Natrinema pellirubrum DSM 15624.</title>
        <authorList>
            <person name="Lucas S."/>
            <person name="Han J."/>
            <person name="Lapidus A."/>
            <person name="Cheng J.-F."/>
            <person name="Goodwin L."/>
            <person name="Pitluck S."/>
            <person name="Peters L."/>
            <person name="Teshima H."/>
            <person name="Detter J.C."/>
            <person name="Han C."/>
            <person name="Tapia R."/>
            <person name="Land M."/>
            <person name="Hauser L."/>
            <person name="Kyrpides N."/>
            <person name="Ivanova N."/>
            <person name="Pagani I."/>
            <person name="Sproer C."/>
            <person name="Anderson I."/>
            <person name="Woyke T."/>
        </authorList>
    </citation>
    <scope>NUCLEOTIDE SEQUENCE [LARGE SCALE GENOMIC DNA]</scope>
    <source>
        <strain evidence="4">DSM 15624 / JCM 10476 / NCIMB 786</strain>
        <plasmid evidence="4">pNATPE02</plasmid>
    </source>
</reference>
<dbReference type="PATRIC" id="fig|797303.5.peg.3983"/>
<sequence length="222" mass="25083">MRVTEGGAVISRLETDTDGDSNDYETIYVCDIEFDGKLVPPEKPEHAVPINPRGLSPGDLWPSIYDGAKYSFSGTRFWWQNGATKLRHSFVNALPDRIIDELRQLRPDGGSFQITPAGDVLTQIPTEESPPDVQEQFRDLPRPVKRILKLRRDRGNVDMLPVYVGQLSEDDRPIEIEEATRLTDPLSEKEESSLEAWAAMGSYDESDLSVEDHRLDEPEGDR</sequence>
<name>L0JUF9_NATP1</name>
<evidence type="ECO:0000313" key="2">
    <source>
        <dbReference type="EMBL" id="AGB34031.1"/>
    </source>
</evidence>
<dbReference type="Proteomes" id="UP000010843">
    <property type="component" value="Plasmid pNATPE02"/>
</dbReference>
<dbReference type="OrthoDB" id="305419at2157"/>